<keyword evidence="2" id="KW-1185">Reference proteome</keyword>
<reference evidence="1 2" key="2">
    <citation type="submission" date="2018-06" db="EMBL/GenBank/DDBJ databases">
        <authorList>
            <person name="Zhirakovskaya E."/>
        </authorList>
    </citation>
    <scope>NUCLEOTIDE SEQUENCE [LARGE SCALE GENOMIC DNA]</scope>
    <source>
        <strain evidence="1 2">FBKL4.011</strain>
    </source>
</reference>
<dbReference type="Proteomes" id="UP000251213">
    <property type="component" value="Unassembled WGS sequence"/>
</dbReference>
<gene>
    <name evidence="1" type="ORF">DL897_03500</name>
</gene>
<dbReference type="OrthoDB" id="2665474at2"/>
<dbReference type="EMBL" id="QJKK01000002">
    <property type="protein sequence ID" value="RAL26082.1"/>
    <property type="molecule type" value="Genomic_DNA"/>
</dbReference>
<organism evidence="1 2">
    <name type="scientific">Thermoflavimicrobium daqui</name>
    <dbReference type="NCBI Taxonomy" id="2137476"/>
    <lineage>
        <taxon>Bacteria</taxon>
        <taxon>Bacillati</taxon>
        <taxon>Bacillota</taxon>
        <taxon>Bacilli</taxon>
        <taxon>Bacillales</taxon>
        <taxon>Thermoactinomycetaceae</taxon>
        <taxon>Thermoflavimicrobium</taxon>
    </lineage>
</organism>
<evidence type="ECO:0008006" key="3">
    <source>
        <dbReference type="Google" id="ProtNLM"/>
    </source>
</evidence>
<accession>A0A364K792</accession>
<protein>
    <recommendedName>
        <fullName evidence="3">DUF2281 domain-containing protein</fullName>
    </recommendedName>
</protein>
<reference evidence="1 2" key="1">
    <citation type="submission" date="2018-06" db="EMBL/GenBank/DDBJ databases">
        <title>Thermoflavimicrobium daqus sp. nov., a thermophilic microbe isolated from Moutai-flavour Daqu.</title>
        <authorList>
            <person name="Wang X."/>
            <person name="Zhou H."/>
        </authorList>
    </citation>
    <scope>NUCLEOTIDE SEQUENCE [LARGE SCALE GENOMIC DNA]</scope>
    <source>
        <strain evidence="1 2">FBKL4.011</strain>
    </source>
</reference>
<dbReference type="RefSeq" id="WP_113657767.1">
    <property type="nucleotide sequence ID" value="NZ_KZ845664.1"/>
</dbReference>
<sequence>MMQPKEKFDHLFQKLSEEDKRSLLDYMEYLVTRAEQKIWEDIPDFDHPFSENQPASNREKEEYLTLEELKKELNL</sequence>
<evidence type="ECO:0000313" key="2">
    <source>
        <dbReference type="Proteomes" id="UP000251213"/>
    </source>
</evidence>
<proteinExistence type="predicted"/>
<comment type="caution">
    <text evidence="1">The sequence shown here is derived from an EMBL/GenBank/DDBJ whole genome shotgun (WGS) entry which is preliminary data.</text>
</comment>
<dbReference type="AlphaFoldDB" id="A0A364K792"/>
<evidence type="ECO:0000313" key="1">
    <source>
        <dbReference type="EMBL" id="RAL26082.1"/>
    </source>
</evidence>
<name>A0A364K792_9BACL</name>